<evidence type="ECO:0000313" key="1">
    <source>
        <dbReference type="EMBL" id="AHE39275.1"/>
    </source>
</evidence>
<protein>
    <submittedName>
        <fullName evidence="1">Uncharacterized protein</fullName>
    </submittedName>
</protein>
<accession>V9Z133</accession>
<dbReference type="EMBL" id="KF602049">
    <property type="protein sequence ID" value="AHE39275.1"/>
    <property type="molecule type" value="Genomic_DNA"/>
</dbReference>
<proteinExistence type="predicted"/>
<keyword evidence="1" id="KW-0614">Plasmid</keyword>
<dbReference type="RefSeq" id="WP_024126655.1">
    <property type="nucleotide sequence ID" value="NC_023284.1"/>
</dbReference>
<geneLocation type="plasmid" evidence="1">
    <name>pFRL4</name>
</geneLocation>
<reference evidence="1" key="1">
    <citation type="submission" date="2013-09" db="EMBL/GenBank/DDBJ databases">
        <title>Complete nucleotide sequence of Streptomyces linear plasmid pFRL4.</title>
        <authorList>
            <person name="Chen Z."/>
            <person name="Fang P."/>
            <person name="Qin Z."/>
        </authorList>
    </citation>
    <scope>NUCLEOTIDE SEQUENCE</scope>
    <source>
        <plasmid evidence="1">pFRL4</plasmid>
    </source>
</reference>
<dbReference type="AlphaFoldDB" id="V9Z133"/>
<sequence>MNYLVIDGTRVVSAHRTLASARSAEAQGMGRSTAPGPLLGGEPAWWTRQNGGVSELGILRTDAAELGFRFELRACQAPAGSCHHRPCGTYATWAVSRWYGLLSELAAFVPLSWIWVGKRSDDPRGDAPQFLAEGRVLVDRLTAEMRESLRVVELPPADTRTLDERAQAAHALVVRFLAEHFGPASEPEPVAAVRPVLHGHELHLRLDPSVLANLPICGTALPGRGTDATGAEPDVHACDQCFGRAPIVPPPILTTAEYEAWTTYIGQPGSRPAN</sequence>
<name>V9Z133_9ACTN</name>
<organism evidence="1">
    <name type="scientific">Streptomyces sp. F2</name>
    <dbReference type="NCBI Taxonomy" id="317660"/>
    <lineage>
        <taxon>Bacteria</taxon>
        <taxon>Bacillati</taxon>
        <taxon>Actinomycetota</taxon>
        <taxon>Actinomycetes</taxon>
        <taxon>Kitasatosporales</taxon>
        <taxon>Streptomycetaceae</taxon>
        <taxon>Streptomyces</taxon>
    </lineage>
</organism>
<gene>
    <name evidence="1" type="ORF">pFRL4_42</name>
</gene>